<comment type="caution">
    <text evidence="1">The sequence shown here is derived from an EMBL/GenBank/DDBJ whole genome shotgun (WGS) entry which is preliminary data.</text>
</comment>
<dbReference type="RefSeq" id="WP_191204166.1">
    <property type="nucleotide sequence ID" value="NZ_JACXZA010000003.1"/>
</dbReference>
<accession>A0ABR8MX67</accession>
<proteinExistence type="predicted"/>
<dbReference type="EMBL" id="JACXZA010000003">
    <property type="protein sequence ID" value="MBD3919891.1"/>
    <property type="molecule type" value="Genomic_DNA"/>
</dbReference>
<dbReference type="Proteomes" id="UP000609346">
    <property type="component" value="Unassembled WGS sequence"/>
</dbReference>
<sequence>MSNDIEILDQNIDEESLKTYLSIKLVRLITIGRVEATFNGAEGDIFDELLDFGFKKIGDIDQIIKDDPLKFTADTVNTNFVGYLRDMMYVDVDKYFNFVWDEQWDGYDEKSLKWLQDAGVNIMHYITKHKLSVVPNR</sequence>
<gene>
    <name evidence="1" type="ORF">H8B09_14100</name>
</gene>
<evidence type="ECO:0000313" key="1">
    <source>
        <dbReference type="EMBL" id="MBD3919891.1"/>
    </source>
</evidence>
<evidence type="ECO:0000313" key="2">
    <source>
        <dbReference type="Proteomes" id="UP000609346"/>
    </source>
</evidence>
<keyword evidence="2" id="KW-1185">Reference proteome</keyword>
<protein>
    <submittedName>
        <fullName evidence="1">Uncharacterized protein</fullName>
    </submittedName>
</protein>
<name>A0ABR8MX67_9BACL</name>
<organism evidence="1 2">
    <name type="scientific">Paenibacillus terricola</name>
    <dbReference type="NCBI Taxonomy" id="2763503"/>
    <lineage>
        <taxon>Bacteria</taxon>
        <taxon>Bacillati</taxon>
        <taxon>Bacillota</taxon>
        <taxon>Bacilli</taxon>
        <taxon>Bacillales</taxon>
        <taxon>Paenibacillaceae</taxon>
        <taxon>Paenibacillus</taxon>
    </lineage>
</organism>
<reference evidence="1 2" key="1">
    <citation type="submission" date="2020-09" db="EMBL/GenBank/DDBJ databases">
        <title>Paenibacillus sp. strain PR3 16S rRNA gene Genome sequencing and assembly.</title>
        <authorList>
            <person name="Kim J."/>
        </authorList>
    </citation>
    <scope>NUCLEOTIDE SEQUENCE [LARGE SCALE GENOMIC DNA]</scope>
    <source>
        <strain evidence="1 2">PR3</strain>
    </source>
</reference>